<keyword evidence="4" id="KW-0346">Stress response</keyword>
<dbReference type="Proteomes" id="UP000238479">
    <property type="component" value="Chromosome 3"/>
</dbReference>
<keyword evidence="5" id="KW-1185">Reference proteome</keyword>
<keyword evidence="2" id="KW-0547">Nucleotide-binding</keyword>
<dbReference type="FunFam" id="3.30.420.40:FF:000028">
    <property type="entry name" value="heat shock 70 kDa protein-like"/>
    <property type="match status" value="1"/>
</dbReference>
<comment type="similarity">
    <text evidence="1">Belongs to the heat shock protein 70 family.</text>
</comment>
<evidence type="ECO:0000256" key="1">
    <source>
        <dbReference type="ARBA" id="ARBA00007381"/>
    </source>
</evidence>
<evidence type="ECO:0000313" key="4">
    <source>
        <dbReference type="EMBL" id="PRQ42255.1"/>
    </source>
</evidence>
<dbReference type="Gene3D" id="3.90.640.10">
    <property type="entry name" value="Actin, Chain A, domain 4"/>
    <property type="match status" value="1"/>
</dbReference>
<gene>
    <name evidence="4" type="ORF">RchiOBHm_Chr3g0455631</name>
</gene>
<sequence length="188" mass="20637">MILTKMMETAEAYLGKKIKYAVITVPAYFNDAQRQATKDAGKIAGLKVDRHLLTIDDGVIEVISTSGGTHLGGEDFNHRVMEYLIKLIKKKYNRDISKDNKALWKLHRACETANGALFFLHQLEIETLQDGGLKNKDIHDIVLAGGSTKIPKGLNPDEVAAYGASVHGGVLSGEAEYDTHNSCILRLS</sequence>
<protein>
    <submittedName>
        <fullName evidence="4">Putative Heat shock protein 70 family</fullName>
    </submittedName>
</protein>
<dbReference type="GO" id="GO:0005524">
    <property type="term" value="F:ATP binding"/>
    <property type="evidence" value="ECO:0007669"/>
    <property type="project" value="UniProtKB-KW"/>
</dbReference>
<dbReference type="Gene3D" id="3.30.420.40">
    <property type="match status" value="2"/>
</dbReference>
<proteinExistence type="inferred from homology"/>
<dbReference type="PANTHER" id="PTHR19375">
    <property type="entry name" value="HEAT SHOCK PROTEIN 70KDA"/>
    <property type="match status" value="1"/>
</dbReference>
<dbReference type="GO" id="GO:0140662">
    <property type="term" value="F:ATP-dependent protein folding chaperone"/>
    <property type="evidence" value="ECO:0007669"/>
    <property type="project" value="InterPro"/>
</dbReference>
<dbReference type="Gramene" id="PRQ42255">
    <property type="protein sequence ID" value="PRQ42255"/>
    <property type="gene ID" value="RchiOBHm_Chr3g0455631"/>
</dbReference>
<dbReference type="Pfam" id="PF00012">
    <property type="entry name" value="HSP70"/>
    <property type="match status" value="3"/>
</dbReference>
<dbReference type="InterPro" id="IPR043129">
    <property type="entry name" value="ATPase_NBD"/>
</dbReference>
<reference evidence="4 5" key="1">
    <citation type="journal article" date="2018" name="Nat. Genet.">
        <title>The Rosa genome provides new insights in the design of modern roses.</title>
        <authorList>
            <person name="Bendahmane M."/>
        </authorList>
    </citation>
    <scope>NUCLEOTIDE SEQUENCE [LARGE SCALE GENOMIC DNA]</scope>
    <source>
        <strain evidence="5">cv. Old Blush</strain>
    </source>
</reference>
<dbReference type="STRING" id="74649.A0A2P6R746"/>
<name>A0A2P6R746_ROSCH</name>
<evidence type="ECO:0000313" key="5">
    <source>
        <dbReference type="Proteomes" id="UP000238479"/>
    </source>
</evidence>
<dbReference type="SUPFAM" id="SSF53067">
    <property type="entry name" value="Actin-like ATPase domain"/>
    <property type="match status" value="2"/>
</dbReference>
<dbReference type="FunFam" id="3.90.640.10:FF:000003">
    <property type="entry name" value="Molecular chaperone DnaK"/>
    <property type="match status" value="1"/>
</dbReference>
<organism evidence="4 5">
    <name type="scientific">Rosa chinensis</name>
    <name type="common">China rose</name>
    <dbReference type="NCBI Taxonomy" id="74649"/>
    <lineage>
        <taxon>Eukaryota</taxon>
        <taxon>Viridiplantae</taxon>
        <taxon>Streptophyta</taxon>
        <taxon>Embryophyta</taxon>
        <taxon>Tracheophyta</taxon>
        <taxon>Spermatophyta</taxon>
        <taxon>Magnoliopsida</taxon>
        <taxon>eudicotyledons</taxon>
        <taxon>Gunneridae</taxon>
        <taxon>Pentapetalae</taxon>
        <taxon>rosids</taxon>
        <taxon>fabids</taxon>
        <taxon>Rosales</taxon>
        <taxon>Rosaceae</taxon>
        <taxon>Rosoideae</taxon>
        <taxon>Rosoideae incertae sedis</taxon>
        <taxon>Rosa</taxon>
    </lineage>
</organism>
<accession>A0A2P6R746</accession>
<comment type="caution">
    <text evidence="4">The sequence shown here is derived from an EMBL/GenBank/DDBJ whole genome shotgun (WGS) entry which is preliminary data.</text>
</comment>
<dbReference type="EMBL" id="PDCK01000041">
    <property type="protein sequence ID" value="PRQ42255.1"/>
    <property type="molecule type" value="Genomic_DNA"/>
</dbReference>
<keyword evidence="3" id="KW-0067">ATP-binding</keyword>
<evidence type="ECO:0000256" key="3">
    <source>
        <dbReference type="ARBA" id="ARBA00022840"/>
    </source>
</evidence>
<dbReference type="AlphaFoldDB" id="A0A2P6R746"/>
<dbReference type="InterPro" id="IPR013126">
    <property type="entry name" value="Hsp_70_fam"/>
</dbReference>
<evidence type="ECO:0000256" key="2">
    <source>
        <dbReference type="ARBA" id="ARBA00022741"/>
    </source>
</evidence>